<gene>
    <name evidence="1" type="ORF">SAMN05216553_10935</name>
</gene>
<evidence type="ECO:0000313" key="2">
    <source>
        <dbReference type="Proteomes" id="UP000199623"/>
    </source>
</evidence>
<name>A0A1G7V5X9_9PSEU</name>
<dbReference type="EMBL" id="FNCC01000009">
    <property type="protein sequence ID" value="SDG55295.1"/>
    <property type="molecule type" value="Genomic_DNA"/>
</dbReference>
<accession>A0A1G7V5X9</accession>
<dbReference type="STRING" id="200378.SAMN05216553_10935"/>
<sequence length="35" mass="3754">MVGAITGLLQEWQAHEPPLAAEEIRELVLAAALRG</sequence>
<keyword evidence="2" id="KW-1185">Reference proteome</keyword>
<evidence type="ECO:0000313" key="1">
    <source>
        <dbReference type="EMBL" id="SDG55295.1"/>
    </source>
</evidence>
<proteinExistence type="predicted"/>
<organism evidence="1 2">
    <name type="scientific">Lentzea fradiae</name>
    <dbReference type="NCBI Taxonomy" id="200378"/>
    <lineage>
        <taxon>Bacteria</taxon>
        <taxon>Bacillati</taxon>
        <taxon>Actinomycetota</taxon>
        <taxon>Actinomycetes</taxon>
        <taxon>Pseudonocardiales</taxon>
        <taxon>Pseudonocardiaceae</taxon>
        <taxon>Lentzea</taxon>
    </lineage>
</organism>
<reference evidence="2" key="1">
    <citation type="submission" date="2016-10" db="EMBL/GenBank/DDBJ databases">
        <authorList>
            <person name="Varghese N."/>
            <person name="Submissions S."/>
        </authorList>
    </citation>
    <scope>NUCLEOTIDE SEQUENCE [LARGE SCALE GENOMIC DNA]</scope>
    <source>
        <strain evidence="2">CGMCC 4.3506</strain>
    </source>
</reference>
<dbReference type="AlphaFoldDB" id="A0A1G7V5X9"/>
<protein>
    <recommendedName>
        <fullName evidence="3">TetR family transcriptional regulator</fullName>
    </recommendedName>
</protein>
<dbReference type="Proteomes" id="UP000199623">
    <property type="component" value="Unassembled WGS sequence"/>
</dbReference>
<evidence type="ECO:0008006" key="3">
    <source>
        <dbReference type="Google" id="ProtNLM"/>
    </source>
</evidence>